<protein>
    <submittedName>
        <fullName evidence="3">Aminomethyltransferase</fullName>
    </submittedName>
</protein>
<evidence type="ECO:0000256" key="1">
    <source>
        <dbReference type="SAM" id="MobiDB-lite"/>
    </source>
</evidence>
<dbReference type="InterPro" id="IPR018959">
    <property type="entry name" value="DUF1989"/>
</dbReference>
<sequence>MQHYDPGQPDGTNASLTLAISPDGTPEPGRTYPVEARCGIAVRVAKGQTLTVINPSGHQVCDFWAFATENMHEHLSMAHLHTTLGTIFPKVGDPLVSTLRRTLLTITEDTSPGVHDTVIASCDHARYRQLGCTAYHDNCADNLRMALIAIGLRAPMIPAPFNLWMNVPVAPDGVTRFAPPVAAPGDRMSFRANVDVIVVMSACPQDLTPVNGEGVAPGPLAFAITAG</sequence>
<dbReference type="Proteomes" id="UP000051295">
    <property type="component" value="Unassembled WGS sequence"/>
</dbReference>
<comment type="caution">
    <text evidence="3">The sequence shown here is derived from an EMBL/GenBank/DDBJ whole genome shotgun (WGS) entry which is preliminary data.</text>
</comment>
<proteinExistence type="predicted"/>
<dbReference type="EMBL" id="LAXJ01000003">
    <property type="protein sequence ID" value="KRS14048.1"/>
    <property type="molecule type" value="Genomic_DNA"/>
</dbReference>
<dbReference type="STRING" id="1641875.XM53_05800"/>
<gene>
    <name evidence="3" type="ORF">XM53_05800</name>
</gene>
<dbReference type="AlphaFoldDB" id="A0A0T5NYY5"/>
<evidence type="ECO:0000313" key="4">
    <source>
        <dbReference type="Proteomes" id="UP000051295"/>
    </source>
</evidence>
<organism evidence="3 4">
    <name type="scientific">Roseovarius atlanticus</name>
    <dbReference type="NCBI Taxonomy" id="1641875"/>
    <lineage>
        <taxon>Bacteria</taxon>
        <taxon>Pseudomonadati</taxon>
        <taxon>Pseudomonadota</taxon>
        <taxon>Alphaproteobacteria</taxon>
        <taxon>Rhodobacterales</taxon>
        <taxon>Roseobacteraceae</taxon>
        <taxon>Roseovarius</taxon>
    </lineage>
</organism>
<dbReference type="PANTHER" id="PTHR31527">
    <property type="entry name" value="RE64534P"/>
    <property type="match status" value="1"/>
</dbReference>
<accession>A0A0T5NYY5</accession>
<dbReference type="RefSeq" id="WP_057791180.1">
    <property type="nucleotide sequence ID" value="NZ_LAXJ01000003.1"/>
</dbReference>
<keyword evidence="4" id="KW-1185">Reference proteome</keyword>
<feature type="domain" description="DUF1989" evidence="2">
    <location>
        <begin position="34"/>
        <end position="197"/>
    </location>
</feature>
<keyword evidence="3" id="KW-0808">Transferase</keyword>
<dbReference type="PANTHER" id="PTHR31527:SF0">
    <property type="entry name" value="RE64534P"/>
    <property type="match status" value="1"/>
</dbReference>
<evidence type="ECO:0000313" key="3">
    <source>
        <dbReference type="EMBL" id="KRS14048.1"/>
    </source>
</evidence>
<dbReference type="GO" id="GO:0032259">
    <property type="term" value="P:methylation"/>
    <property type="evidence" value="ECO:0007669"/>
    <property type="project" value="UniProtKB-KW"/>
</dbReference>
<keyword evidence="3" id="KW-0489">Methyltransferase</keyword>
<dbReference type="Pfam" id="PF09347">
    <property type="entry name" value="DUF1989"/>
    <property type="match status" value="1"/>
</dbReference>
<feature type="region of interest" description="Disordered" evidence="1">
    <location>
        <begin position="1"/>
        <end position="30"/>
    </location>
</feature>
<dbReference type="PATRIC" id="fig|1641875.4.peg.3186"/>
<dbReference type="GO" id="GO:0008168">
    <property type="term" value="F:methyltransferase activity"/>
    <property type="evidence" value="ECO:0007669"/>
    <property type="project" value="UniProtKB-KW"/>
</dbReference>
<name>A0A0T5NYY5_9RHOB</name>
<reference evidence="3 4" key="1">
    <citation type="submission" date="2015-04" db="EMBL/GenBank/DDBJ databases">
        <title>The draft genome sequence of Roseovarius sp.R12b.</title>
        <authorList>
            <person name="Li G."/>
            <person name="Lai Q."/>
            <person name="Shao Z."/>
            <person name="Yan P."/>
        </authorList>
    </citation>
    <scope>NUCLEOTIDE SEQUENCE [LARGE SCALE GENOMIC DNA]</scope>
    <source>
        <strain evidence="3 4">R12B</strain>
    </source>
</reference>
<evidence type="ECO:0000259" key="2">
    <source>
        <dbReference type="Pfam" id="PF09347"/>
    </source>
</evidence>
<dbReference type="OrthoDB" id="9772660at2"/>